<gene>
    <name evidence="1" type="ORF">D187_001435</name>
</gene>
<dbReference type="Proteomes" id="UP000011682">
    <property type="component" value="Unassembled WGS sequence"/>
</dbReference>
<comment type="caution">
    <text evidence="1">The sequence shown here is derived from an EMBL/GenBank/DDBJ whole genome shotgun (WGS) entry which is preliminary data.</text>
</comment>
<evidence type="ECO:0008006" key="3">
    <source>
        <dbReference type="Google" id="ProtNLM"/>
    </source>
</evidence>
<dbReference type="OrthoDB" id="5516598at2"/>
<keyword evidence="2" id="KW-1185">Reference proteome</keyword>
<dbReference type="EMBL" id="ANAH02000011">
    <property type="protein sequence ID" value="EPX60786.1"/>
    <property type="molecule type" value="Genomic_DNA"/>
</dbReference>
<dbReference type="InterPro" id="IPR008023">
    <property type="entry name" value="DUF748"/>
</dbReference>
<proteinExistence type="predicted"/>
<name>S9PCG4_CYSF2</name>
<sequence>MHSTRKRRLLFGTLLTLAVLAVLAVLLSVFLNPLAAWGTRRALSELKGFSSDFQSVSLSLVPLRYEITGLKLFEEPPGREGPPLLHAERIQAQLSFLDLLRGRVISSVRIEKPKISYVLRKAVKQEVEETREKLQPPFERLVRALESVPPSRVDRVEFLDGELLIEDRREKELPTIRLHGMDLTLENLATNRPLSLGQATIIAMSATLQKTGQVSMFLSVDPLTLPPHFAGRFQVKGLELNDFHDLLKAKTGVDLPKGVFEMFASFKTEKGHLEGGVKPVLSGLDAKPAEKGLGARIKAALADIAFDLFKSDKDEDPEGKEKVATIIPIRGDLSSPDIQLWPTVFGVIRNAFVEGLAGSFRNTPPAVAGEKQNVLQQAAEALKPSGDTPRAQPVKE</sequence>
<protein>
    <recommendedName>
        <fullName evidence="3">AsmA-like C-terminal domain-containing protein</fullName>
    </recommendedName>
</protein>
<dbReference type="eggNOG" id="COG2982">
    <property type="taxonomic scope" value="Bacteria"/>
</dbReference>
<evidence type="ECO:0000313" key="1">
    <source>
        <dbReference type="EMBL" id="EPX60786.1"/>
    </source>
</evidence>
<reference evidence="1" key="1">
    <citation type="submission" date="2013-05" db="EMBL/GenBank/DDBJ databases">
        <title>Genome assembly of Cystobacter fuscus DSM 2262.</title>
        <authorList>
            <person name="Sharma G."/>
            <person name="Khatri I."/>
            <person name="Kaur C."/>
            <person name="Mayilraj S."/>
            <person name="Subramanian S."/>
        </authorList>
    </citation>
    <scope>NUCLEOTIDE SEQUENCE [LARGE SCALE GENOMIC DNA]</scope>
    <source>
        <strain evidence="1">DSM 2262</strain>
    </source>
</reference>
<dbReference type="AlphaFoldDB" id="S9PCG4"/>
<organism evidence="1 2">
    <name type="scientific">Cystobacter fuscus (strain ATCC 25194 / DSM 2262 / NBRC 100088 / M29)</name>
    <dbReference type="NCBI Taxonomy" id="1242864"/>
    <lineage>
        <taxon>Bacteria</taxon>
        <taxon>Pseudomonadati</taxon>
        <taxon>Myxococcota</taxon>
        <taxon>Myxococcia</taxon>
        <taxon>Myxococcales</taxon>
        <taxon>Cystobacterineae</taxon>
        <taxon>Archangiaceae</taxon>
        <taxon>Cystobacter</taxon>
    </lineage>
</organism>
<evidence type="ECO:0000313" key="2">
    <source>
        <dbReference type="Proteomes" id="UP000011682"/>
    </source>
</evidence>
<accession>S9PCG4</accession>
<dbReference type="RefSeq" id="WP_002626575.1">
    <property type="nucleotide sequence ID" value="NZ_ANAH02000011.1"/>
</dbReference>
<dbReference type="Pfam" id="PF05359">
    <property type="entry name" value="DUF748"/>
    <property type="match status" value="1"/>
</dbReference>